<sequence>MKAINYPLSLVYLLFGLVLISSVSYSSAGYSSTSDSSARDSSARGSPASYSEETANTSDSSDPSDAGAKESLSDKLSAIDKEAGSSGWKVRNGCLPANRIKRIKFVDDKTALITLFGKKTAILRLQTECPGIKRSGYVSYRSNSRLCARFDRLSVMGGSGYSCRIASIEHFVALEEPVLEKDFD</sequence>
<protein>
    <submittedName>
        <fullName evidence="2">Uncharacterized protein</fullName>
    </submittedName>
</protein>
<accession>Q1YR90</accession>
<dbReference type="STRING" id="314287.GB2207_03739"/>
<reference evidence="2 3" key="1">
    <citation type="submission" date="2006-03" db="EMBL/GenBank/DDBJ databases">
        <authorList>
            <person name="Giovannoni S.J."/>
            <person name="Cho J.-C."/>
            <person name="Ferriera S."/>
            <person name="Johnson J."/>
            <person name="Kravitz S."/>
            <person name="Halpern A."/>
            <person name="Remington K."/>
            <person name="Beeson K."/>
            <person name="Tran B."/>
            <person name="Rogers Y.-H."/>
            <person name="Friedman R."/>
            <person name="Venter J.C."/>
        </authorList>
    </citation>
    <scope>NUCLEOTIDE SEQUENCE [LARGE SCALE GENOMIC DNA]</scope>
    <source>
        <strain evidence="2 3">HTCC2207</strain>
    </source>
</reference>
<dbReference type="Proteomes" id="UP000005555">
    <property type="component" value="Unassembled WGS sequence"/>
</dbReference>
<keyword evidence="3" id="KW-1185">Reference proteome</keyword>
<dbReference type="OrthoDB" id="5736210at2"/>
<comment type="caution">
    <text evidence="2">The sequence shown here is derived from an EMBL/GenBank/DDBJ whole genome shotgun (WGS) entry which is preliminary data.</text>
</comment>
<dbReference type="HOGENOM" id="CLU_1466208_0_0_6"/>
<evidence type="ECO:0000313" key="3">
    <source>
        <dbReference type="Proteomes" id="UP000005555"/>
    </source>
</evidence>
<organism evidence="2 3">
    <name type="scientific">gamma proteobacterium HTCC2207</name>
    <dbReference type="NCBI Taxonomy" id="314287"/>
    <lineage>
        <taxon>Bacteria</taxon>
        <taxon>Pseudomonadati</taxon>
        <taxon>Pseudomonadota</taxon>
        <taxon>Gammaproteobacteria</taxon>
        <taxon>Cellvibrionales</taxon>
        <taxon>Porticoccaceae</taxon>
        <taxon>SAR92 clade</taxon>
    </lineage>
</organism>
<name>Q1YR90_9GAMM</name>
<gene>
    <name evidence="2" type="ORF">GB2207_03739</name>
</gene>
<dbReference type="EMBL" id="AAPI01000005">
    <property type="protein sequence ID" value="EAS46718.1"/>
    <property type="molecule type" value="Genomic_DNA"/>
</dbReference>
<proteinExistence type="predicted"/>
<evidence type="ECO:0000256" key="1">
    <source>
        <dbReference type="SAM" id="MobiDB-lite"/>
    </source>
</evidence>
<dbReference type="AlphaFoldDB" id="Q1YR90"/>
<dbReference type="InterPro" id="IPR045500">
    <property type="entry name" value="DUF6491"/>
</dbReference>
<dbReference type="Pfam" id="PF20101">
    <property type="entry name" value="DUF6491"/>
    <property type="match status" value="1"/>
</dbReference>
<feature type="compositionally biased region" description="Polar residues" evidence="1">
    <location>
        <begin position="51"/>
        <end position="63"/>
    </location>
</feature>
<feature type="region of interest" description="Disordered" evidence="1">
    <location>
        <begin position="30"/>
        <end position="69"/>
    </location>
</feature>
<evidence type="ECO:0000313" key="2">
    <source>
        <dbReference type="EMBL" id="EAS46718.1"/>
    </source>
</evidence>